<name>A0ACC0ZXH0_9ROSI</name>
<evidence type="ECO:0000313" key="2">
    <source>
        <dbReference type="Proteomes" id="UP001164250"/>
    </source>
</evidence>
<reference evidence="2" key="1">
    <citation type="journal article" date="2023" name="G3 (Bethesda)">
        <title>Genome assembly and association tests identify interacting loci associated with vigor, precocity, and sex in interspecific pistachio rootstocks.</title>
        <authorList>
            <person name="Palmer W."/>
            <person name="Jacygrad E."/>
            <person name="Sagayaradj S."/>
            <person name="Cavanaugh K."/>
            <person name="Han R."/>
            <person name="Bertier L."/>
            <person name="Beede B."/>
            <person name="Kafkas S."/>
            <person name="Golino D."/>
            <person name="Preece J."/>
            <person name="Michelmore R."/>
        </authorList>
    </citation>
    <scope>NUCLEOTIDE SEQUENCE [LARGE SCALE GENOMIC DNA]</scope>
</reference>
<comment type="caution">
    <text evidence="1">The sequence shown here is derived from an EMBL/GenBank/DDBJ whole genome shotgun (WGS) entry which is preliminary data.</text>
</comment>
<gene>
    <name evidence="1" type="ORF">Patl1_22550</name>
</gene>
<dbReference type="Proteomes" id="UP001164250">
    <property type="component" value="Chromosome 13"/>
</dbReference>
<keyword evidence="2" id="KW-1185">Reference proteome</keyword>
<proteinExistence type="predicted"/>
<accession>A0ACC0ZXH0</accession>
<dbReference type="EMBL" id="CM047909">
    <property type="protein sequence ID" value="KAJ0079683.1"/>
    <property type="molecule type" value="Genomic_DNA"/>
</dbReference>
<sequence>MEKVILRMISMMILLEWMQGIKHGSPSQDNKKRAPLIQRKIWSLVAEKNGRGSEEEGAQLVSNKLLAEKAYKLFFT</sequence>
<organism evidence="1 2">
    <name type="scientific">Pistacia atlantica</name>
    <dbReference type="NCBI Taxonomy" id="434234"/>
    <lineage>
        <taxon>Eukaryota</taxon>
        <taxon>Viridiplantae</taxon>
        <taxon>Streptophyta</taxon>
        <taxon>Embryophyta</taxon>
        <taxon>Tracheophyta</taxon>
        <taxon>Spermatophyta</taxon>
        <taxon>Magnoliopsida</taxon>
        <taxon>eudicotyledons</taxon>
        <taxon>Gunneridae</taxon>
        <taxon>Pentapetalae</taxon>
        <taxon>rosids</taxon>
        <taxon>malvids</taxon>
        <taxon>Sapindales</taxon>
        <taxon>Anacardiaceae</taxon>
        <taxon>Pistacia</taxon>
    </lineage>
</organism>
<evidence type="ECO:0000313" key="1">
    <source>
        <dbReference type="EMBL" id="KAJ0079683.1"/>
    </source>
</evidence>
<protein>
    <submittedName>
        <fullName evidence="1">Uncharacterized protein</fullName>
    </submittedName>
</protein>